<organism evidence="4 5">
    <name type="scientific">Marinimicrobium koreense</name>
    <dbReference type="NCBI Taxonomy" id="306545"/>
    <lineage>
        <taxon>Bacteria</taxon>
        <taxon>Pseudomonadati</taxon>
        <taxon>Pseudomonadota</taxon>
        <taxon>Gammaproteobacteria</taxon>
        <taxon>Cellvibrionales</taxon>
        <taxon>Cellvibrionaceae</taxon>
        <taxon>Marinimicrobium</taxon>
    </lineage>
</organism>
<keyword evidence="2" id="KW-0547">Nucleotide-binding</keyword>
<dbReference type="Gene3D" id="3.30.470.20">
    <property type="entry name" value="ATP-grasp fold, B domain"/>
    <property type="match status" value="1"/>
</dbReference>
<dbReference type="GO" id="GO:0005737">
    <property type="term" value="C:cytoplasm"/>
    <property type="evidence" value="ECO:0007669"/>
    <property type="project" value="TreeGrafter"/>
</dbReference>
<keyword evidence="1" id="KW-0464">Manganese</keyword>
<reference evidence="4 5" key="1">
    <citation type="submission" date="2018-11" db="EMBL/GenBank/DDBJ databases">
        <title>Genomic Encyclopedia of Type Strains, Phase IV (KMG-IV): sequencing the most valuable type-strain genomes for metagenomic binning, comparative biology and taxonomic classification.</title>
        <authorList>
            <person name="Goeker M."/>
        </authorList>
    </citation>
    <scope>NUCLEOTIDE SEQUENCE [LARGE SCALE GENOMIC DNA]</scope>
    <source>
        <strain evidence="4 5">DSM 16974</strain>
    </source>
</reference>
<dbReference type="RefSeq" id="WP_123639292.1">
    <property type="nucleotide sequence ID" value="NZ_RJUK01000003.1"/>
</dbReference>
<dbReference type="Proteomes" id="UP000273643">
    <property type="component" value="Unassembled WGS sequence"/>
</dbReference>
<dbReference type="GO" id="GO:0009432">
    <property type="term" value="P:SOS response"/>
    <property type="evidence" value="ECO:0007669"/>
    <property type="project" value="TreeGrafter"/>
</dbReference>
<gene>
    <name evidence="4" type="ORF">EDC38_2916</name>
</gene>
<keyword evidence="4" id="KW-0436">Ligase</keyword>
<dbReference type="GO" id="GO:0046872">
    <property type="term" value="F:metal ion binding"/>
    <property type="evidence" value="ECO:0007669"/>
    <property type="project" value="InterPro"/>
</dbReference>
<dbReference type="Pfam" id="PF08443">
    <property type="entry name" value="RimK"/>
    <property type="match status" value="1"/>
</dbReference>
<dbReference type="GO" id="GO:0005524">
    <property type="term" value="F:ATP binding"/>
    <property type="evidence" value="ECO:0007669"/>
    <property type="project" value="UniProtKB-UniRule"/>
</dbReference>
<sequence length="269" mass="30399">MRFASFDVFRTLGFPDTRHFKPDHLFRHQSELSAAEWILFPEYWQINALIYGMGCRVFPSQASYLLGHNKIEMTRAFQAVAPAHVPVTHIRANTPDNAEELWQEITHPFVAKLAKSSMGEGVWLIEERDQWREYLGRTNTLYVQEWLPIDRDVRVVIVGDQVLAAYWRLQSGFSFHNNVARGGSVDYSPVPAVVTDLALSVARKLGVDHAGFDIALVGDHPYLLEFNRLFGNQGIPGGGQRLREAILGYLERQSAQSDDPSRPPEPVAA</sequence>
<dbReference type="OrthoDB" id="1704979at2"/>
<comment type="caution">
    <text evidence="4">The sequence shown here is derived from an EMBL/GenBank/DDBJ whole genome shotgun (WGS) entry which is preliminary data.</text>
</comment>
<protein>
    <submittedName>
        <fullName evidence="4">Ribosomal protein S6--L-glutamate ligase</fullName>
    </submittedName>
</protein>
<dbReference type="AlphaFoldDB" id="A0A3N1NZ41"/>
<dbReference type="EMBL" id="RJUK01000003">
    <property type="protein sequence ID" value="ROQ17946.1"/>
    <property type="molecule type" value="Genomic_DNA"/>
</dbReference>
<dbReference type="PANTHER" id="PTHR21621">
    <property type="entry name" value="RIBOSOMAL PROTEIN S6 MODIFICATION PROTEIN"/>
    <property type="match status" value="1"/>
</dbReference>
<feature type="domain" description="ATP-grasp" evidence="3">
    <location>
        <begin position="75"/>
        <end position="255"/>
    </location>
</feature>
<proteinExistence type="predicted"/>
<keyword evidence="4" id="KW-0689">Ribosomal protein</keyword>
<dbReference type="InterPro" id="IPR013651">
    <property type="entry name" value="ATP-grasp_RimK-type"/>
</dbReference>
<evidence type="ECO:0000256" key="2">
    <source>
        <dbReference type="PROSITE-ProRule" id="PRU00409"/>
    </source>
</evidence>
<dbReference type="SUPFAM" id="SSF56059">
    <property type="entry name" value="Glutathione synthetase ATP-binding domain-like"/>
    <property type="match status" value="1"/>
</dbReference>
<dbReference type="GO" id="GO:0005840">
    <property type="term" value="C:ribosome"/>
    <property type="evidence" value="ECO:0007669"/>
    <property type="project" value="UniProtKB-KW"/>
</dbReference>
<evidence type="ECO:0000313" key="4">
    <source>
        <dbReference type="EMBL" id="ROQ17946.1"/>
    </source>
</evidence>
<dbReference type="PROSITE" id="PS50975">
    <property type="entry name" value="ATP_GRASP"/>
    <property type="match status" value="1"/>
</dbReference>
<accession>A0A3N1NZ41</accession>
<evidence type="ECO:0000259" key="3">
    <source>
        <dbReference type="PROSITE" id="PS50975"/>
    </source>
</evidence>
<dbReference type="InterPro" id="IPR011761">
    <property type="entry name" value="ATP-grasp"/>
</dbReference>
<keyword evidence="4" id="KW-0687">Ribonucleoprotein</keyword>
<evidence type="ECO:0000313" key="5">
    <source>
        <dbReference type="Proteomes" id="UP000273643"/>
    </source>
</evidence>
<dbReference type="PANTHER" id="PTHR21621:SF0">
    <property type="entry name" value="BETA-CITRYLGLUTAMATE SYNTHASE B-RELATED"/>
    <property type="match status" value="1"/>
</dbReference>
<name>A0A3N1NZ41_9GAMM</name>
<dbReference type="GO" id="GO:0018169">
    <property type="term" value="F:ribosomal S6-glutamic acid ligase activity"/>
    <property type="evidence" value="ECO:0007669"/>
    <property type="project" value="TreeGrafter"/>
</dbReference>
<keyword evidence="5" id="KW-1185">Reference proteome</keyword>
<keyword evidence="2" id="KW-0067">ATP-binding</keyword>
<evidence type="ECO:0000256" key="1">
    <source>
        <dbReference type="ARBA" id="ARBA00023211"/>
    </source>
</evidence>